<feature type="signal peptide" evidence="1">
    <location>
        <begin position="1"/>
        <end position="16"/>
    </location>
</feature>
<evidence type="ECO:0000313" key="3">
    <source>
        <dbReference type="Proteomes" id="UP001295444"/>
    </source>
</evidence>
<dbReference type="Proteomes" id="UP001295444">
    <property type="component" value="Chromosome 10"/>
</dbReference>
<name>A0AAD1T8F7_PELCU</name>
<feature type="non-terminal residue" evidence="2">
    <location>
        <position position="1"/>
    </location>
</feature>
<dbReference type="EMBL" id="OW240921">
    <property type="protein sequence ID" value="CAH2319720.1"/>
    <property type="molecule type" value="Genomic_DNA"/>
</dbReference>
<feature type="chain" id="PRO_5042115042" evidence="1">
    <location>
        <begin position="17"/>
        <end position="62"/>
    </location>
</feature>
<keyword evidence="1" id="KW-0732">Signal</keyword>
<reference evidence="2" key="1">
    <citation type="submission" date="2022-03" db="EMBL/GenBank/DDBJ databases">
        <authorList>
            <person name="Alioto T."/>
            <person name="Alioto T."/>
            <person name="Gomez Garrido J."/>
        </authorList>
    </citation>
    <scope>NUCLEOTIDE SEQUENCE</scope>
</reference>
<organism evidence="2 3">
    <name type="scientific">Pelobates cultripes</name>
    <name type="common">Western spadefoot toad</name>
    <dbReference type="NCBI Taxonomy" id="61616"/>
    <lineage>
        <taxon>Eukaryota</taxon>
        <taxon>Metazoa</taxon>
        <taxon>Chordata</taxon>
        <taxon>Craniata</taxon>
        <taxon>Vertebrata</taxon>
        <taxon>Euteleostomi</taxon>
        <taxon>Amphibia</taxon>
        <taxon>Batrachia</taxon>
        <taxon>Anura</taxon>
        <taxon>Pelobatoidea</taxon>
        <taxon>Pelobatidae</taxon>
        <taxon>Pelobates</taxon>
    </lineage>
</organism>
<accession>A0AAD1T8F7</accession>
<gene>
    <name evidence="2" type="ORF">PECUL_23A048161</name>
</gene>
<protein>
    <submittedName>
        <fullName evidence="2">Uncharacterized protein</fullName>
    </submittedName>
</protein>
<proteinExistence type="predicted"/>
<evidence type="ECO:0000313" key="2">
    <source>
        <dbReference type="EMBL" id="CAH2319720.1"/>
    </source>
</evidence>
<keyword evidence="3" id="KW-1185">Reference proteome</keyword>
<dbReference type="AlphaFoldDB" id="A0AAD1T8F7"/>
<sequence length="62" mass="6786">WFFKACCVFVFSGCYGASLHSNNLPMMPPDGWSRDAVMTPARRDDVILTHVLTSAEPAGDPV</sequence>
<evidence type="ECO:0000256" key="1">
    <source>
        <dbReference type="SAM" id="SignalP"/>
    </source>
</evidence>